<name>A0ABW6YZF4_9ACTN</name>
<feature type="region of interest" description="Disordered" evidence="1">
    <location>
        <begin position="1"/>
        <end position="55"/>
    </location>
</feature>
<dbReference type="EMBL" id="JBICBM010000010">
    <property type="protein sequence ID" value="MFF9884283.1"/>
    <property type="molecule type" value="Genomic_DNA"/>
</dbReference>
<dbReference type="Proteomes" id="UP001603418">
    <property type="component" value="Unassembled WGS sequence"/>
</dbReference>
<accession>A0ABW6YZF4</accession>
<keyword evidence="3" id="KW-1185">Reference proteome</keyword>
<evidence type="ECO:0000313" key="2">
    <source>
        <dbReference type="EMBL" id="MFF9884283.1"/>
    </source>
</evidence>
<feature type="region of interest" description="Disordered" evidence="1">
    <location>
        <begin position="84"/>
        <end position="103"/>
    </location>
</feature>
<evidence type="ECO:0000313" key="3">
    <source>
        <dbReference type="Proteomes" id="UP001603418"/>
    </source>
</evidence>
<organism evidence="2 3">
    <name type="scientific">Streptomyces eurythermus</name>
    <dbReference type="NCBI Taxonomy" id="42237"/>
    <lineage>
        <taxon>Bacteria</taxon>
        <taxon>Bacillati</taxon>
        <taxon>Actinomycetota</taxon>
        <taxon>Actinomycetes</taxon>
        <taxon>Kitasatosporales</taxon>
        <taxon>Streptomycetaceae</taxon>
        <taxon>Streptomyces</taxon>
    </lineage>
</organism>
<protein>
    <submittedName>
        <fullName evidence="2">Uncharacterized protein</fullName>
    </submittedName>
</protein>
<comment type="caution">
    <text evidence="2">The sequence shown here is derived from an EMBL/GenBank/DDBJ whole genome shotgun (WGS) entry which is preliminary data.</text>
</comment>
<proteinExistence type="predicted"/>
<evidence type="ECO:0000256" key="1">
    <source>
        <dbReference type="SAM" id="MobiDB-lite"/>
    </source>
</evidence>
<reference evidence="2 3" key="1">
    <citation type="submission" date="2024-10" db="EMBL/GenBank/DDBJ databases">
        <title>The Natural Products Discovery Center: Release of the First 8490 Sequenced Strains for Exploring Actinobacteria Biosynthetic Diversity.</title>
        <authorList>
            <person name="Kalkreuter E."/>
            <person name="Kautsar S.A."/>
            <person name="Yang D."/>
            <person name="Bader C.D."/>
            <person name="Teijaro C.N."/>
            <person name="Fluegel L."/>
            <person name="Davis C.M."/>
            <person name="Simpson J.R."/>
            <person name="Lauterbach L."/>
            <person name="Steele A.D."/>
            <person name="Gui C."/>
            <person name="Meng S."/>
            <person name="Li G."/>
            <person name="Viehrig K."/>
            <person name="Ye F."/>
            <person name="Su P."/>
            <person name="Kiefer A.F."/>
            <person name="Nichols A."/>
            <person name="Cepeda A.J."/>
            <person name="Yan W."/>
            <person name="Fan B."/>
            <person name="Jiang Y."/>
            <person name="Adhikari A."/>
            <person name="Zheng C.-J."/>
            <person name="Schuster L."/>
            <person name="Cowan T.M."/>
            <person name="Smanski M.J."/>
            <person name="Chevrette M.G."/>
            <person name="De Carvalho L.P.S."/>
            <person name="Shen B."/>
        </authorList>
    </citation>
    <scope>NUCLEOTIDE SEQUENCE [LARGE SCALE GENOMIC DNA]</scope>
    <source>
        <strain evidence="2 3">NPDC013366</strain>
    </source>
</reference>
<dbReference type="RefSeq" id="WP_208974485.1">
    <property type="nucleotide sequence ID" value="NZ_JBICBM010000010.1"/>
</dbReference>
<sequence length="129" mass="14159">MSSGADLRMSDRRAKRPVAIRTGALRPPGLSPLDFLPHADEGKPAPGTFRLGVSPGMVKRQGTQTVLRVEQMFEEHGGVFDIANLMRPTRPPGKGSGPRWRTRSGTVLDRTLTLESAFTRPPPKAPRHR</sequence>
<gene>
    <name evidence="2" type="ORF">ACF1HC_22185</name>
</gene>